<dbReference type="Proteomes" id="UP001605036">
    <property type="component" value="Unassembled WGS sequence"/>
</dbReference>
<gene>
    <name evidence="9" type="ORF">R1flu_028480</name>
</gene>
<dbReference type="InterPro" id="IPR001680">
    <property type="entry name" value="WD40_rpt"/>
</dbReference>
<dbReference type="Gene3D" id="2.130.10.10">
    <property type="entry name" value="YVTN repeat-like/Quinoprotein amine dehydrogenase"/>
    <property type="match status" value="2"/>
</dbReference>
<dbReference type="InterPro" id="IPR019775">
    <property type="entry name" value="WD40_repeat_CS"/>
</dbReference>
<reference evidence="9 10" key="1">
    <citation type="submission" date="2024-09" db="EMBL/GenBank/DDBJ databases">
        <title>Chromosome-scale assembly of Riccia fluitans.</title>
        <authorList>
            <person name="Paukszto L."/>
            <person name="Sawicki J."/>
            <person name="Karawczyk K."/>
            <person name="Piernik-Szablinska J."/>
            <person name="Szczecinska M."/>
            <person name="Mazdziarz M."/>
        </authorList>
    </citation>
    <scope>NUCLEOTIDE SEQUENCE [LARGE SCALE GENOMIC DNA]</scope>
    <source>
        <strain evidence="9">Rf_01</strain>
        <tissue evidence="9">Aerial parts of the thallus</tissue>
    </source>
</reference>
<dbReference type="CDD" id="cd00200">
    <property type="entry name" value="WD40"/>
    <property type="match status" value="1"/>
</dbReference>
<evidence type="ECO:0000256" key="7">
    <source>
        <dbReference type="SAM" id="MobiDB-lite"/>
    </source>
</evidence>
<comment type="pathway">
    <text evidence="1">Protein modification; protein ubiquitination.</text>
</comment>
<dbReference type="InterPro" id="IPR051865">
    <property type="entry name" value="WD-repeat_CDT2_adapter"/>
</dbReference>
<evidence type="ECO:0000313" key="10">
    <source>
        <dbReference type="Proteomes" id="UP001605036"/>
    </source>
</evidence>
<keyword evidence="2 6" id="KW-0853">WD repeat</keyword>
<feature type="compositionally biased region" description="Basic and acidic residues" evidence="7">
    <location>
        <begin position="662"/>
        <end position="675"/>
    </location>
</feature>
<feature type="domain" description="TEP-1 C-terminal beta-propeller" evidence="8">
    <location>
        <begin position="146"/>
        <end position="204"/>
    </location>
</feature>
<feature type="region of interest" description="Disordered" evidence="7">
    <location>
        <begin position="656"/>
        <end position="719"/>
    </location>
</feature>
<comment type="similarity">
    <text evidence="5">Belongs to the WD repeat cdt2 family.</text>
</comment>
<feature type="repeat" description="WD" evidence="6">
    <location>
        <begin position="172"/>
        <end position="207"/>
    </location>
</feature>
<evidence type="ECO:0000256" key="1">
    <source>
        <dbReference type="ARBA" id="ARBA00004906"/>
    </source>
</evidence>
<comment type="caution">
    <text evidence="9">The sequence shown here is derived from an EMBL/GenBank/DDBJ whole genome shotgun (WGS) entry which is preliminary data.</text>
</comment>
<feature type="repeat" description="WD" evidence="6">
    <location>
        <begin position="378"/>
        <end position="420"/>
    </location>
</feature>
<evidence type="ECO:0000256" key="6">
    <source>
        <dbReference type="PROSITE-ProRule" id="PRU00221"/>
    </source>
</evidence>
<dbReference type="SUPFAM" id="SSF50978">
    <property type="entry name" value="WD40 repeat-like"/>
    <property type="match status" value="1"/>
</dbReference>
<evidence type="ECO:0000256" key="4">
    <source>
        <dbReference type="ARBA" id="ARBA00022786"/>
    </source>
</evidence>
<evidence type="ECO:0000259" key="8">
    <source>
        <dbReference type="Pfam" id="PF25048"/>
    </source>
</evidence>
<organism evidence="9 10">
    <name type="scientific">Riccia fluitans</name>
    <dbReference type="NCBI Taxonomy" id="41844"/>
    <lineage>
        <taxon>Eukaryota</taxon>
        <taxon>Viridiplantae</taxon>
        <taxon>Streptophyta</taxon>
        <taxon>Embryophyta</taxon>
        <taxon>Marchantiophyta</taxon>
        <taxon>Marchantiopsida</taxon>
        <taxon>Marchantiidae</taxon>
        <taxon>Marchantiales</taxon>
        <taxon>Ricciaceae</taxon>
        <taxon>Riccia</taxon>
    </lineage>
</organism>
<proteinExistence type="inferred from homology"/>
<dbReference type="InterPro" id="IPR015943">
    <property type="entry name" value="WD40/YVTN_repeat-like_dom_sf"/>
</dbReference>
<dbReference type="EMBL" id="JBHFFA010000008">
    <property type="protein sequence ID" value="KAL2609907.1"/>
    <property type="molecule type" value="Genomic_DNA"/>
</dbReference>
<accession>A0ABD1XLS9</accession>
<dbReference type="PANTHER" id="PTHR22852">
    <property type="entry name" value="LETHAL 2 DENTICLELESS PROTEIN RETINOIC ACID-REGULATED NUCLEAR MATRIX-ASSOCIATED PROTEIN"/>
    <property type="match status" value="1"/>
</dbReference>
<dbReference type="AlphaFoldDB" id="A0ABD1XLS9"/>
<dbReference type="PANTHER" id="PTHR22852:SF0">
    <property type="entry name" value="DENTICLELESS PROTEIN HOMOLOG"/>
    <property type="match status" value="1"/>
</dbReference>
<evidence type="ECO:0000256" key="5">
    <source>
        <dbReference type="ARBA" id="ARBA00038344"/>
    </source>
</evidence>
<dbReference type="Pfam" id="PF00400">
    <property type="entry name" value="WD40"/>
    <property type="match status" value="3"/>
</dbReference>
<dbReference type="PRINTS" id="PR00320">
    <property type="entry name" value="GPROTEINBRPT"/>
</dbReference>
<dbReference type="PROSITE" id="PS50294">
    <property type="entry name" value="WD_REPEATS_REGION"/>
    <property type="match status" value="3"/>
</dbReference>
<dbReference type="InterPro" id="IPR056828">
    <property type="entry name" value="Beta-prop_TEP1_C"/>
</dbReference>
<dbReference type="InterPro" id="IPR036322">
    <property type="entry name" value="WD40_repeat_dom_sf"/>
</dbReference>
<keyword evidence="3" id="KW-0677">Repeat</keyword>
<feature type="repeat" description="WD" evidence="6">
    <location>
        <begin position="130"/>
        <end position="171"/>
    </location>
</feature>
<dbReference type="Pfam" id="PF25048">
    <property type="entry name" value="Beta-prop_TEP1_C"/>
    <property type="match status" value="1"/>
</dbReference>
<dbReference type="InterPro" id="IPR020472">
    <property type="entry name" value="WD40_PAC1"/>
</dbReference>
<feature type="compositionally biased region" description="Polar residues" evidence="7">
    <location>
        <begin position="702"/>
        <end position="714"/>
    </location>
</feature>
<evidence type="ECO:0000256" key="3">
    <source>
        <dbReference type="ARBA" id="ARBA00022737"/>
    </source>
</evidence>
<keyword evidence="4" id="KW-0833">Ubl conjugation pathway</keyword>
<dbReference type="SMART" id="SM00320">
    <property type="entry name" value="WD40"/>
    <property type="match status" value="7"/>
</dbReference>
<name>A0ABD1XLS9_9MARC</name>
<keyword evidence="10" id="KW-1185">Reference proteome</keyword>
<evidence type="ECO:0000313" key="9">
    <source>
        <dbReference type="EMBL" id="KAL2609907.1"/>
    </source>
</evidence>
<dbReference type="PROSITE" id="PS00678">
    <property type="entry name" value="WD_REPEATS_1"/>
    <property type="match status" value="3"/>
</dbReference>
<sequence>MGPNWDALAADIVPASQVMEDRAVKSTARVLSLFQTLVNRQIHPSKVFHRPYEGEWTSDGEKKGGGVLTVQSQSYRAPPLSLSFAKKRREGQMLAVADEEGYVSVFNTDTYLPSMADCYSKTRDLRSKLWMAHTNAVFDVCWTKDDTHILTASGDQTIRLWDIENKKGVGVMTGHAGSVKSICVHPSQSDTLVSGSRDGCVFFWDLRIQSGSLAGCPKHMPVTKIKDAHKGVLNAKRRKGYTRSVTSVMYLKDERLVATAGANDGVVKFWDTRKLKSPVAQSSSTRIAPGARMHGIAALSQDPTGTRLIATSVDSKIYMYDVMALAKGELKTFTGHTMGSFYIKASFSPDGTHILGGSTDHNAYLWKVDRPEDPPVLLRGHSGEVTAVDWCSMEHCKVATCSDDYTVRVWTLKTPRFSEKTSSKFSESGFEHPEVESSAPRYSFLDLRLEDSQHQLQGKLPQRGKRLLEAHIDTDMNALRLVEDSQHALPASQLRSRREDFATVDDTHGSVSLHSFDTCEDLSEDETVDEVRCESTAPSCRRVEPTGGSGPVLHPKRTRVLFRGGIGIHEEFFGDNEDKSAKDFSLKEDFENTSEARYAEVDTDLKNEQVSPPFKRSRVPLRELNSDGLGNRESECSTAPEAEQFRELLEDSTTCMEQNKPPADKHSTPPLKDFKGASSLLTLTRGEYYPGKAESPRGVSDGSPSSVLSPPNSTQRRRKTIMDYFFSQPQPLEISAQISKGSD</sequence>
<evidence type="ECO:0000256" key="2">
    <source>
        <dbReference type="ARBA" id="ARBA00022574"/>
    </source>
</evidence>
<protein>
    <recommendedName>
        <fullName evidence="8">TEP-1 C-terminal beta-propeller domain-containing protein</fullName>
    </recommendedName>
</protein>
<dbReference type="PROSITE" id="PS50082">
    <property type="entry name" value="WD_REPEATS_2"/>
    <property type="match status" value="3"/>
</dbReference>